<dbReference type="CDD" id="cd06187">
    <property type="entry name" value="O2ase_reductase_like"/>
    <property type="match status" value="1"/>
</dbReference>
<gene>
    <name evidence="14" type="ORF">AGRA3207_006282</name>
</gene>
<dbReference type="PRINTS" id="PR00371">
    <property type="entry name" value="FPNCR"/>
</dbReference>
<keyword evidence="7" id="KW-0411">Iron-sulfur</keyword>
<dbReference type="Pfam" id="PF00175">
    <property type="entry name" value="NAD_binding_1"/>
    <property type="match status" value="1"/>
</dbReference>
<comment type="cofactor">
    <cofactor evidence="1">
        <name>heme b</name>
        <dbReference type="ChEBI" id="CHEBI:60344"/>
    </cofactor>
</comment>
<keyword evidence="15" id="KW-1185">Reference proteome</keyword>
<evidence type="ECO:0000256" key="10">
    <source>
        <dbReference type="ARBA" id="ARBA00049433"/>
    </source>
</evidence>
<dbReference type="Gene3D" id="1.10.490.10">
    <property type="entry name" value="Globins"/>
    <property type="match status" value="1"/>
</dbReference>
<dbReference type="Pfam" id="PF00042">
    <property type="entry name" value="Globin"/>
    <property type="match status" value="1"/>
</dbReference>
<dbReference type="InterPro" id="IPR001433">
    <property type="entry name" value="OxRdtase_FAD/NAD-bd"/>
</dbReference>
<sequence>MDAQRLKDNFAHVAEQGDAVALFFYSDLFVRNPHLRDMFPVGMTGQRDKLLRALGRIVSQADDLPTLVPFLQQLGRDHRRFGIIAEHYPSVGASLIATLRHFSGSTWTDEIAEDWNAAYTLVAKVMLEAADEDALSRPAWWNGQVIGVERRRFDIAVLRVQPDRPLPYLAGQSVAVEVPARLRQWRYYSMANAPRPDHTVDFHVRLVDGGPVSSVLVRTMKTGDHLRMGAPIGVLTLDESSGRDMLLVAGSTGLAPLKAILEQVARRPIPPRVHLYFGARNRDGLYDLEDLTKLAHEHAWLTVVPAVSDESAGHGFSTLLQSGDGDVEYGNLPDVVARHGPWSAHDAYVCGPAEMVGRTVERLESLGVERARIRLETFADAQR</sequence>
<protein>
    <recommendedName>
        <fullName evidence="4">nitric oxide dioxygenase</fullName>
        <ecNumber evidence="4">1.14.12.17</ecNumber>
    </recommendedName>
</protein>
<dbReference type="Pfam" id="PF00970">
    <property type="entry name" value="FAD_binding_6"/>
    <property type="match status" value="1"/>
</dbReference>
<organism evidence="14 15">
    <name type="scientific">Actinomadura graeca</name>
    <dbReference type="NCBI Taxonomy" id="2750812"/>
    <lineage>
        <taxon>Bacteria</taxon>
        <taxon>Bacillati</taxon>
        <taxon>Actinomycetota</taxon>
        <taxon>Actinomycetes</taxon>
        <taxon>Streptosporangiales</taxon>
        <taxon>Thermomonosporaceae</taxon>
        <taxon>Actinomadura</taxon>
    </lineage>
</organism>
<dbReference type="PRINTS" id="PR00410">
    <property type="entry name" value="PHEHYDRXLASE"/>
</dbReference>
<dbReference type="PANTHER" id="PTHR47354:SF5">
    <property type="entry name" value="PROTEIN RFBI"/>
    <property type="match status" value="1"/>
</dbReference>
<evidence type="ECO:0000256" key="2">
    <source>
        <dbReference type="ARBA" id="ARBA00001974"/>
    </source>
</evidence>
<keyword evidence="11" id="KW-0408">Iron</keyword>
<accession>A0ABX8R1Y1</accession>
<evidence type="ECO:0000256" key="3">
    <source>
        <dbReference type="ARBA" id="ARBA00006401"/>
    </source>
</evidence>
<dbReference type="InterPro" id="IPR039261">
    <property type="entry name" value="FNR_nucleotide-bd"/>
</dbReference>
<evidence type="ECO:0000313" key="14">
    <source>
        <dbReference type="EMBL" id="QXJ24873.1"/>
    </source>
</evidence>
<comment type="catalytic activity">
    <reaction evidence="10">
        <text>2 nitric oxide + NADPH + 2 O2 = 2 nitrate + NADP(+) + H(+)</text>
        <dbReference type="Rhea" id="RHEA:19465"/>
        <dbReference type="ChEBI" id="CHEBI:15378"/>
        <dbReference type="ChEBI" id="CHEBI:15379"/>
        <dbReference type="ChEBI" id="CHEBI:16480"/>
        <dbReference type="ChEBI" id="CHEBI:17632"/>
        <dbReference type="ChEBI" id="CHEBI:57783"/>
        <dbReference type="ChEBI" id="CHEBI:58349"/>
        <dbReference type="EC" id="1.14.12.17"/>
    </reaction>
</comment>
<evidence type="ECO:0000259" key="12">
    <source>
        <dbReference type="PROSITE" id="PS01033"/>
    </source>
</evidence>
<evidence type="ECO:0000313" key="15">
    <source>
        <dbReference type="Proteomes" id="UP001049518"/>
    </source>
</evidence>
<keyword evidence="8" id="KW-0520">NAD</keyword>
<evidence type="ECO:0000256" key="1">
    <source>
        <dbReference type="ARBA" id="ARBA00001970"/>
    </source>
</evidence>
<dbReference type="CDD" id="cd19753">
    <property type="entry name" value="Mb-like_oxidoreductase"/>
    <property type="match status" value="1"/>
</dbReference>
<feature type="domain" description="Globin" evidence="12">
    <location>
        <begin position="1"/>
        <end position="131"/>
    </location>
</feature>
<evidence type="ECO:0000256" key="7">
    <source>
        <dbReference type="ARBA" id="ARBA00023014"/>
    </source>
</evidence>
<dbReference type="InterPro" id="IPR001709">
    <property type="entry name" value="Flavoprot_Pyr_Nucl_cyt_Rdtase"/>
</dbReference>
<evidence type="ECO:0000256" key="4">
    <source>
        <dbReference type="ARBA" id="ARBA00012229"/>
    </source>
</evidence>
<dbReference type="Proteomes" id="UP001049518">
    <property type="component" value="Chromosome"/>
</dbReference>
<keyword evidence="11" id="KW-0349">Heme</keyword>
<dbReference type="Gene3D" id="2.40.30.10">
    <property type="entry name" value="Translation factors"/>
    <property type="match status" value="1"/>
</dbReference>
<keyword evidence="11" id="KW-0561">Oxygen transport</keyword>
<evidence type="ECO:0000259" key="13">
    <source>
        <dbReference type="PROSITE" id="PS51384"/>
    </source>
</evidence>
<dbReference type="InterPro" id="IPR008333">
    <property type="entry name" value="Cbr1-like_FAD-bd_dom"/>
</dbReference>
<comment type="catalytic activity">
    <reaction evidence="9">
        <text>2 nitric oxide + NADH + 2 O2 = 2 nitrate + NAD(+) + H(+)</text>
        <dbReference type="Rhea" id="RHEA:19469"/>
        <dbReference type="ChEBI" id="CHEBI:15378"/>
        <dbReference type="ChEBI" id="CHEBI:15379"/>
        <dbReference type="ChEBI" id="CHEBI:16480"/>
        <dbReference type="ChEBI" id="CHEBI:17632"/>
        <dbReference type="ChEBI" id="CHEBI:57540"/>
        <dbReference type="ChEBI" id="CHEBI:57945"/>
        <dbReference type="EC" id="1.14.12.17"/>
    </reaction>
</comment>
<dbReference type="PROSITE" id="PS01033">
    <property type="entry name" value="GLOBIN"/>
    <property type="match status" value="1"/>
</dbReference>
<evidence type="ECO:0000256" key="5">
    <source>
        <dbReference type="ARBA" id="ARBA00022714"/>
    </source>
</evidence>
<dbReference type="SUPFAM" id="SSF46458">
    <property type="entry name" value="Globin-like"/>
    <property type="match status" value="1"/>
</dbReference>
<evidence type="ECO:0000256" key="11">
    <source>
        <dbReference type="RuleBase" id="RU000356"/>
    </source>
</evidence>
<comment type="similarity">
    <text evidence="11">Belongs to the globin family.</text>
</comment>
<name>A0ABX8R1Y1_9ACTN</name>
<evidence type="ECO:0000256" key="8">
    <source>
        <dbReference type="ARBA" id="ARBA00023027"/>
    </source>
</evidence>
<comment type="similarity">
    <text evidence="3">In the C-terminal section; belongs to the flavoprotein pyridine nucleotide cytochrome reductase family.</text>
</comment>
<dbReference type="SUPFAM" id="SSF52343">
    <property type="entry name" value="Ferredoxin reductase-like, C-terminal NADP-linked domain"/>
    <property type="match status" value="1"/>
</dbReference>
<keyword evidence="11" id="KW-0813">Transport</keyword>
<dbReference type="PROSITE" id="PS51384">
    <property type="entry name" value="FAD_FR"/>
    <property type="match status" value="1"/>
</dbReference>
<evidence type="ECO:0000256" key="9">
    <source>
        <dbReference type="ARBA" id="ARBA00048649"/>
    </source>
</evidence>
<dbReference type="EC" id="1.14.12.17" evidence="4"/>
<keyword evidence="11" id="KW-0479">Metal-binding</keyword>
<dbReference type="Gene3D" id="3.40.50.80">
    <property type="entry name" value="Nucleotide-binding domain of ferredoxin-NADP reductase (FNR) module"/>
    <property type="match status" value="1"/>
</dbReference>
<dbReference type="SUPFAM" id="SSF63380">
    <property type="entry name" value="Riboflavin synthase domain-like"/>
    <property type="match status" value="1"/>
</dbReference>
<dbReference type="InterPro" id="IPR009050">
    <property type="entry name" value="Globin-like_sf"/>
</dbReference>
<feature type="domain" description="FAD-binding FR-type" evidence="13">
    <location>
        <begin position="138"/>
        <end position="238"/>
    </location>
</feature>
<dbReference type="RefSeq" id="WP_231330772.1">
    <property type="nucleotide sequence ID" value="NZ_CP059572.1"/>
</dbReference>
<evidence type="ECO:0000256" key="6">
    <source>
        <dbReference type="ARBA" id="ARBA00022857"/>
    </source>
</evidence>
<dbReference type="PANTHER" id="PTHR47354">
    <property type="entry name" value="NADH OXIDOREDUCTASE HCR"/>
    <property type="match status" value="1"/>
</dbReference>
<comment type="cofactor">
    <cofactor evidence="2">
        <name>FAD</name>
        <dbReference type="ChEBI" id="CHEBI:57692"/>
    </cofactor>
</comment>
<dbReference type="EMBL" id="CP059572">
    <property type="protein sequence ID" value="QXJ24873.1"/>
    <property type="molecule type" value="Genomic_DNA"/>
</dbReference>
<dbReference type="InterPro" id="IPR017938">
    <property type="entry name" value="Riboflavin_synthase-like_b-brl"/>
</dbReference>
<keyword evidence="5" id="KW-0001">2Fe-2S</keyword>
<dbReference type="InterPro" id="IPR000971">
    <property type="entry name" value="Globin"/>
</dbReference>
<dbReference type="InterPro" id="IPR050415">
    <property type="entry name" value="MRET"/>
</dbReference>
<dbReference type="InterPro" id="IPR017927">
    <property type="entry name" value="FAD-bd_FR_type"/>
</dbReference>
<dbReference type="InterPro" id="IPR012292">
    <property type="entry name" value="Globin/Proto"/>
</dbReference>
<reference evidence="14" key="1">
    <citation type="submission" date="2020-07" db="EMBL/GenBank/DDBJ databases">
        <authorList>
            <person name="Tarantini F.S."/>
            <person name="Hong K.W."/>
            <person name="Chan K.G."/>
        </authorList>
    </citation>
    <scope>NUCLEOTIDE SEQUENCE</scope>
    <source>
        <strain evidence="14">32-07</strain>
    </source>
</reference>
<keyword evidence="6" id="KW-0521">NADP</keyword>
<proteinExistence type="inferred from homology"/>